<evidence type="ECO:0000259" key="12">
    <source>
        <dbReference type="Pfam" id="PF02463"/>
    </source>
</evidence>
<keyword evidence="6" id="KW-0067">ATP-binding</keyword>
<dbReference type="InterPro" id="IPR003395">
    <property type="entry name" value="RecF/RecN/SMC_N"/>
</dbReference>
<evidence type="ECO:0000256" key="11">
    <source>
        <dbReference type="SAM" id="MobiDB-lite"/>
    </source>
</evidence>
<keyword evidence="14" id="KW-1185">Reference proteome</keyword>
<keyword evidence="4" id="KW-0547">Nucleotide-binding</keyword>
<dbReference type="PANTHER" id="PTHR11059">
    <property type="entry name" value="DNA REPAIR PROTEIN RECN"/>
    <property type="match status" value="1"/>
</dbReference>
<evidence type="ECO:0000256" key="8">
    <source>
        <dbReference type="ARBA" id="ARBA00033408"/>
    </source>
</evidence>
<sequence length="575" mass="61485">MIEHLGISSLGVIESGGLDLGPGFTALTGETGAGKTMIVTALNLLLGGRADASLIRRGDRKAAVEAEFILPENHPVAGLVEEAGGSVDPLEDNVQVLVSRTVTESSGSTRSRATAGGRSVPVSLLVAVGEHCIAIHGQSEQLRLRSATAQRQALDSFAGAELKDTLETYRKNFSRWNAVREELQALRAQAQDRALEAENLQRSLEEIDEAEITEAEDQELASTIARLENIEDLRSAATTARGGLAGEDDTDLNAPSAEVLVEAARQSLASSPGDDPVLQQLAQRLSEVGIQLADISTELASYLAGLDDEGPHALDQAQERRAELDRLKRLYGPELTDVLAWAQDHRSRLDELQGDTGRIEELETEEQQLHQAVTQGAEQLRSLRQGAGEMLSEKVTDELHGLLMPSAELTVRVSPLETFGPSGADDVAILLRPHPGSDPVPLGKGASGGELSRVMLALELVLADTDPVPTFVFDEIDAGVGGEAAVQIGQRLAALARRVQVIVVTHLPQVAAWADHHLKVTKNPDTAAGVTTSDVQELTRRERVEELARMLAGHADSSSAQEHARELLDQSQLCD</sequence>
<evidence type="ECO:0000313" key="14">
    <source>
        <dbReference type="Proteomes" id="UP001224674"/>
    </source>
</evidence>
<feature type="coiled-coil region" evidence="10">
    <location>
        <begin position="180"/>
        <end position="207"/>
    </location>
</feature>
<dbReference type="FunFam" id="3.40.50.300:FF:000356">
    <property type="entry name" value="DNA repair protein RecN"/>
    <property type="match status" value="1"/>
</dbReference>
<dbReference type="PANTHER" id="PTHR11059:SF0">
    <property type="entry name" value="DNA REPAIR PROTEIN RECN"/>
    <property type="match status" value="1"/>
</dbReference>
<proteinExistence type="inferred from homology"/>
<evidence type="ECO:0000256" key="7">
    <source>
        <dbReference type="ARBA" id="ARBA00023204"/>
    </source>
</evidence>
<dbReference type="EMBL" id="CP122566">
    <property type="protein sequence ID" value="WGH94008.1"/>
    <property type="molecule type" value="Genomic_DNA"/>
</dbReference>
<dbReference type="Proteomes" id="UP001224674">
    <property type="component" value="Chromosome"/>
</dbReference>
<evidence type="ECO:0000313" key="13">
    <source>
        <dbReference type="EMBL" id="WGH94008.1"/>
    </source>
</evidence>
<dbReference type="GO" id="GO:0009432">
    <property type="term" value="P:SOS response"/>
    <property type="evidence" value="ECO:0007669"/>
    <property type="project" value="TreeGrafter"/>
</dbReference>
<evidence type="ECO:0000256" key="1">
    <source>
        <dbReference type="ARBA" id="ARBA00003618"/>
    </source>
</evidence>
<dbReference type="AlphaFoldDB" id="A0AAJ6AIB5"/>
<evidence type="ECO:0000256" key="3">
    <source>
        <dbReference type="ARBA" id="ARBA00021315"/>
    </source>
</evidence>
<dbReference type="NCBIfam" id="TIGR00634">
    <property type="entry name" value="recN"/>
    <property type="match status" value="1"/>
</dbReference>
<reference evidence="13 14" key="1">
    <citation type="submission" date="2023-03" db="EMBL/GenBank/DDBJ databases">
        <title>Complete genome sequences of several Auritidibacter ignavus strains isolated from ear infections.</title>
        <authorList>
            <person name="Baehr T."/>
            <person name="Baumhoegger A.M."/>
        </authorList>
    </citation>
    <scope>NUCLEOTIDE SEQUENCE [LARGE SCALE GENOMIC DNA]</scope>
    <source>
        <strain evidence="13 14">BABAE-6</strain>
    </source>
</reference>
<comment type="similarity">
    <text evidence="2 9">Belongs to the RecN family.</text>
</comment>
<evidence type="ECO:0000256" key="4">
    <source>
        <dbReference type="ARBA" id="ARBA00022741"/>
    </source>
</evidence>
<dbReference type="InterPro" id="IPR004604">
    <property type="entry name" value="DNA_recomb/repair_RecN"/>
</dbReference>
<evidence type="ECO:0000256" key="9">
    <source>
        <dbReference type="PIRNR" id="PIRNR003128"/>
    </source>
</evidence>
<evidence type="ECO:0000256" key="10">
    <source>
        <dbReference type="SAM" id="Coils"/>
    </source>
</evidence>
<dbReference type="GO" id="GO:0006281">
    <property type="term" value="P:DNA repair"/>
    <property type="evidence" value="ECO:0007669"/>
    <property type="project" value="UniProtKB-KW"/>
</dbReference>
<dbReference type="GO" id="GO:0005524">
    <property type="term" value="F:ATP binding"/>
    <property type="evidence" value="ECO:0007669"/>
    <property type="project" value="UniProtKB-KW"/>
</dbReference>
<evidence type="ECO:0000256" key="6">
    <source>
        <dbReference type="ARBA" id="ARBA00022840"/>
    </source>
</evidence>
<evidence type="ECO:0000256" key="2">
    <source>
        <dbReference type="ARBA" id="ARBA00009441"/>
    </source>
</evidence>
<evidence type="ECO:0000256" key="5">
    <source>
        <dbReference type="ARBA" id="ARBA00022763"/>
    </source>
</evidence>
<dbReference type="GO" id="GO:0043590">
    <property type="term" value="C:bacterial nucleoid"/>
    <property type="evidence" value="ECO:0007669"/>
    <property type="project" value="TreeGrafter"/>
</dbReference>
<keyword evidence="10" id="KW-0175">Coiled coil</keyword>
<feature type="region of interest" description="Disordered" evidence="11">
    <location>
        <begin position="552"/>
        <end position="575"/>
    </location>
</feature>
<keyword evidence="5 9" id="KW-0227">DNA damage</keyword>
<dbReference type="Pfam" id="PF02463">
    <property type="entry name" value="SMC_N"/>
    <property type="match status" value="1"/>
</dbReference>
<comment type="function">
    <text evidence="1 9">May be involved in recombinational repair of damaged DNA.</text>
</comment>
<protein>
    <recommendedName>
        <fullName evidence="3 9">DNA repair protein RecN</fullName>
    </recommendedName>
    <alternativeName>
        <fullName evidence="8 9">Recombination protein N</fullName>
    </alternativeName>
</protein>
<organism evidence="13 14">
    <name type="scientific">Auritidibacter ignavus</name>
    <dbReference type="NCBI Taxonomy" id="678932"/>
    <lineage>
        <taxon>Bacteria</taxon>
        <taxon>Bacillati</taxon>
        <taxon>Actinomycetota</taxon>
        <taxon>Actinomycetes</taxon>
        <taxon>Micrococcales</taxon>
        <taxon>Micrococcaceae</taxon>
        <taxon>Auritidibacter</taxon>
    </lineage>
</organism>
<dbReference type="PIRSF" id="PIRSF003128">
    <property type="entry name" value="RecN"/>
    <property type="match status" value="1"/>
</dbReference>
<accession>A0AAJ6AIB5</accession>
<dbReference type="InterPro" id="IPR027417">
    <property type="entry name" value="P-loop_NTPase"/>
</dbReference>
<keyword evidence="7 9" id="KW-0234">DNA repair</keyword>
<feature type="domain" description="RecF/RecN/SMC N-terminal" evidence="12">
    <location>
        <begin position="18"/>
        <end position="523"/>
    </location>
</feature>
<name>A0AAJ6AIB5_9MICC</name>
<dbReference type="GO" id="GO:0006310">
    <property type="term" value="P:DNA recombination"/>
    <property type="evidence" value="ECO:0007669"/>
    <property type="project" value="InterPro"/>
</dbReference>
<dbReference type="RefSeq" id="WP_279675228.1">
    <property type="nucleotide sequence ID" value="NZ_CP122566.1"/>
</dbReference>
<dbReference type="CDD" id="cd03241">
    <property type="entry name" value="ABC_RecN"/>
    <property type="match status" value="1"/>
</dbReference>
<dbReference type="SUPFAM" id="SSF52540">
    <property type="entry name" value="P-loop containing nucleoside triphosphate hydrolases"/>
    <property type="match status" value="1"/>
</dbReference>
<gene>
    <name evidence="13" type="primary">recN</name>
    <name evidence="13" type="ORF">QDX21_04220</name>
</gene>
<dbReference type="Gene3D" id="3.40.50.300">
    <property type="entry name" value="P-loop containing nucleotide triphosphate hydrolases"/>
    <property type="match status" value="2"/>
</dbReference>